<accession>A0A518E4D7</accession>
<sequence precursor="true">MMPLNYLQRQSTITRFSRAAVLVMLLAIGTPSTQAADEQATRDKHMLELQTEKVVTFKDGYSLILKRGVAVTDAKGEIYTNEVPDAAVLGSFWATPKEGRLISFTAGWVETTRSEEKQVPCTEIIEVLKANLGKKCTLQLPDKSSLSGEILRVLAEETKETPADSLLRSPALLPSLRSSVRVEPDGATRTITAVSGDKFVLRTDDGDVLVKTGDVQRLTVADMKTTLAHTLTTHQRTRRLTFRFDEAGKQRELLIMYFRPGVRWIPTYRIHLTRNKKEEKVAQIAMQAEIINEAEDFLDVPIDIVVGVPNFRFSSSVSPLILEANLRNALQQAAPQLGNFDNNRLSNAMMSQQVAIIPRNEAPVAGAGAIDLPGELTATGSQDLFIYNLPKLKLKKGERVAVPILTAEVPYRDVYTWDLHVRRDDIATAPGGGGVQSPLVLSENRVWRQIELTNNTNVPWTTGAALIMDGQQPLAQELLTYTSARDYCRIPVTIAVDLRGVFTEKETGRELKALTWDNHGYARIKQQALLRLRNSKSETIDAEVSFRFGGKVDQASHDGDVAVSSYQADDWQRYRGDTAVNNSSTVRWKVTIEPGKTFEPSVDYHYFTRQ</sequence>
<evidence type="ECO:0000313" key="3">
    <source>
        <dbReference type="Proteomes" id="UP000317648"/>
    </source>
</evidence>
<feature type="signal peptide" evidence="1">
    <location>
        <begin position="1"/>
        <end position="35"/>
    </location>
</feature>
<dbReference type="RefSeq" id="WP_145058603.1">
    <property type="nucleotide sequence ID" value="NZ_CP036433.1"/>
</dbReference>
<organism evidence="2 3">
    <name type="scientific">Lignipirellula cremea</name>
    <dbReference type="NCBI Taxonomy" id="2528010"/>
    <lineage>
        <taxon>Bacteria</taxon>
        <taxon>Pseudomonadati</taxon>
        <taxon>Planctomycetota</taxon>
        <taxon>Planctomycetia</taxon>
        <taxon>Pirellulales</taxon>
        <taxon>Pirellulaceae</taxon>
        <taxon>Lignipirellula</taxon>
    </lineage>
</organism>
<evidence type="ECO:0008006" key="4">
    <source>
        <dbReference type="Google" id="ProtNLM"/>
    </source>
</evidence>
<evidence type="ECO:0000313" key="2">
    <source>
        <dbReference type="EMBL" id="QDU98959.1"/>
    </source>
</evidence>
<name>A0A518E4D7_9BACT</name>
<reference evidence="2 3" key="1">
    <citation type="submission" date="2019-02" db="EMBL/GenBank/DDBJ databases">
        <title>Deep-cultivation of Planctomycetes and their phenomic and genomic characterization uncovers novel biology.</title>
        <authorList>
            <person name="Wiegand S."/>
            <person name="Jogler M."/>
            <person name="Boedeker C."/>
            <person name="Pinto D."/>
            <person name="Vollmers J."/>
            <person name="Rivas-Marin E."/>
            <person name="Kohn T."/>
            <person name="Peeters S.H."/>
            <person name="Heuer A."/>
            <person name="Rast P."/>
            <person name="Oberbeckmann S."/>
            <person name="Bunk B."/>
            <person name="Jeske O."/>
            <person name="Meyerdierks A."/>
            <person name="Storesund J.E."/>
            <person name="Kallscheuer N."/>
            <person name="Luecker S."/>
            <person name="Lage O.M."/>
            <person name="Pohl T."/>
            <person name="Merkel B.J."/>
            <person name="Hornburger P."/>
            <person name="Mueller R.-W."/>
            <person name="Bruemmer F."/>
            <person name="Labrenz M."/>
            <person name="Spormann A.M."/>
            <person name="Op den Camp H."/>
            <person name="Overmann J."/>
            <person name="Amann R."/>
            <person name="Jetten M.S.M."/>
            <person name="Mascher T."/>
            <person name="Medema M.H."/>
            <person name="Devos D.P."/>
            <person name="Kaster A.-K."/>
            <person name="Ovreas L."/>
            <person name="Rohde M."/>
            <person name="Galperin M.Y."/>
            <person name="Jogler C."/>
        </authorList>
    </citation>
    <scope>NUCLEOTIDE SEQUENCE [LARGE SCALE GENOMIC DNA]</scope>
    <source>
        <strain evidence="2 3">Pla85_3_4</strain>
    </source>
</reference>
<evidence type="ECO:0000256" key="1">
    <source>
        <dbReference type="SAM" id="SignalP"/>
    </source>
</evidence>
<feature type="chain" id="PRO_5022095200" description="DUF4139 domain-containing protein" evidence="1">
    <location>
        <begin position="36"/>
        <end position="610"/>
    </location>
</feature>
<dbReference type="Proteomes" id="UP000317648">
    <property type="component" value="Chromosome"/>
</dbReference>
<proteinExistence type="predicted"/>
<dbReference type="OrthoDB" id="242970at2"/>
<protein>
    <recommendedName>
        <fullName evidence="4">DUF4139 domain-containing protein</fullName>
    </recommendedName>
</protein>
<dbReference type="EMBL" id="CP036433">
    <property type="protein sequence ID" value="QDU98959.1"/>
    <property type="molecule type" value="Genomic_DNA"/>
</dbReference>
<dbReference type="AlphaFoldDB" id="A0A518E4D7"/>
<keyword evidence="3" id="KW-1185">Reference proteome</keyword>
<gene>
    <name evidence="2" type="ORF">Pla8534_68700</name>
</gene>
<keyword evidence="1" id="KW-0732">Signal</keyword>
<dbReference type="KEGG" id="lcre:Pla8534_68700"/>